<keyword evidence="8" id="KW-0378">Hydrolase</keyword>
<dbReference type="PANTHER" id="PTHR30619">
    <property type="entry name" value="DNA INTERNALIZATION/COMPETENCE PROTEIN COMEC/REC2"/>
    <property type="match status" value="1"/>
</dbReference>
<dbReference type="InterPro" id="IPR052159">
    <property type="entry name" value="Competence_DNA_uptake"/>
</dbReference>
<feature type="transmembrane region" description="Helical" evidence="6">
    <location>
        <begin position="484"/>
        <end position="501"/>
    </location>
</feature>
<evidence type="ECO:0000313" key="8">
    <source>
        <dbReference type="EMBL" id="QJA06874.1"/>
    </source>
</evidence>
<keyword evidence="3 6" id="KW-0812">Transmembrane</keyword>
<feature type="transmembrane region" description="Helical" evidence="6">
    <location>
        <begin position="459"/>
        <end position="478"/>
    </location>
</feature>
<dbReference type="Gene3D" id="3.60.15.10">
    <property type="entry name" value="Ribonuclease Z/Hydroxyacylglutathione hydrolase-like"/>
    <property type="match status" value="1"/>
</dbReference>
<dbReference type="EMBL" id="CP042909">
    <property type="protein sequence ID" value="QJA06874.1"/>
    <property type="molecule type" value="Genomic_DNA"/>
</dbReference>
<dbReference type="GO" id="GO:0005886">
    <property type="term" value="C:plasma membrane"/>
    <property type="evidence" value="ECO:0007669"/>
    <property type="project" value="UniProtKB-SubCell"/>
</dbReference>
<keyword evidence="5 6" id="KW-0472">Membrane</keyword>
<feature type="transmembrane region" description="Helical" evidence="6">
    <location>
        <begin position="333"/>
        <end position="354"/>
    </location>
</feature>
<dbReference type="Proteomes" id="UP000501253">
    <property type="component" value="Chromosome"/>
</dbReference>
<keyword evidence="4 6" id="KW-1133">Transmembrane helix</keyword>
<dbReference type="Pfam" id="PF03772">
    <property type="entry name" value="Competence"/>
    <property type="match status" value="1"/>
</dbReference>
<evidence type="ECO:0000256" key="5">
    <source>
        <dbReference type="ARBA" id="ARBA00023136"/>
    </source>
</evidence>
<dbReference type="KEGG" id="tmai:FVE67_08760"/>
<proteinExistence type="predicted"/>
<feature type="transmembrane region" description="Helical" evidence="6">
    <location>
        <begin position="366"/>
        <end position="389"/>
    </location>
</feature>
<dbReference type="InterPro" id="IPR004477">
    <property type="entry name" value="ComEC_N"/>
</dbReference>
<feature type="domain" description="Metallo-beta-lactamase" evidence="7">
    <location>
        <begin position="515"/>
        <end position="680"/>
    </location>
</feature>
<dbReference type="Pfam" id="PF00753">
    <property type="entry name" value="Lactamase_B"/>
    <property type="match status" value="1"/>
</dbReference>
<feature type="transmembrane region" description="Helical" evidence="6">
    <location>
        <begin position="307"/>
        <end position="327"/>
    </location>
</feature>
<dbReference type="NCBIfam" id="TIGR00360">
    <property type="entry name" value="ComEC_N-term"/>
    <property type="match status" value="1"/>
</dbReference>
<evidence type="ECO:0000313" key="9">
    <source>
        <dbReference type="Proteomes" id="UP000501253"/>
    </source>
</evidence>
<gene>
    <name evidence="8" type="ORF">FVE67_08760</name>
</gene>
<organism evidence="8 9">
    <name type="scientific">Thermosulfurimonas marina</name>
    <dbReference type="NCBI Taxonomy" id="2047767"/>
    <lineage>
        <taxon>Bacteria</taxon>
        <taxon>Pseudomonadati</taxon>
        <taxon>Thermodesulfobacteriota</taxon>
        <taxon>Thermodesulfobacteria</taxon>
        <taxon>Thermodesulfobacteriales</taxon>
        <taxon>Thermodesulfobacteriaceae</taxon>
        <taxon>Thermosulfurimonas</taxon>
    </lineage>
</organism>
<feature type="transmembrane region" description="Helical" evidence="6">
    <location>
        <begin position="229"/>
        <end position="250"/>
    </location>
</feature>
<evidence type="ECO:0000256" key="3">
    <source>
        <dbReference type="ARBA" id="ARBA00022692"/>
    </source>
</evidence>
<accession>A0A6H1WUP1</accession>
<evidence type="ECO:0000256" key="4">
    <source>
        <dbReference type="ARBA" id="ARBA00022989"/>
    </source>
</evidence>
<protein>
    <submittedName>
        <fullName evidence="8">MBL fold metallo-hydrolase</fullName>
    </submittedName>
</protein>
<reference evidence="8 9" key="1">
    <citation type="submission" date="2019-08" db="EMBL/GenBank/DDBJ databases">
        <title>Complete genome sequence of Thermosulfurimonas marina SU872T, an anaerobic thermophilic chemolithoautotrophic bacterium isolated from a shallow marine hydrothermal vent.</title>
        <authorList>
            <person name="Allioux M."/>
            <person name="Jebbar M."/>
            <person name="Slobodkina G."/>
            <person name="Slobodkin A."/>
            <person name="Moalic Y."/>
            <person name="Frolova A."/>
            <person name="Shao Z."/>
            <person name="Alain K."/>
        </authorList>
    </citation>
    <scope>NUCLEOTIDE SEQUENCE [LARGE SCALE GENOMIC DNA]</scope>
    <source>
        <strain evidence="8 9">SU872</strain>
    </source>
</reference>
<dbReference type="InterPro" id="IPR036866">
    <property type="entry name" value="RibonucZ/Hydroxyglut_hydro"/>
</dbReference>
<feature type="transmembrane region" description="Helical" evidence="6">
    <location>
        <begin position="24"/>
        <end position="40"/>
    </location>
</feature>
<evidence type="ECO:0000259" key="7">
    <source>
        <dbReference type="SMART" id="SM00849"/>
    </source>
</evidence>
<evidence type="ECO:0000256" key="1">
    <source>
        <dbReference type="ARBA" id="ARBA00004651"/>
    </source>
</evidence>
<sequence>MPPLCAWEGPFSAPGRPRPKSPPLLLATPALALGLLLSFWETSPFLKALLLGTSLLLRRPTVPLALLLGLLLGSWHLQKDRNLFLKTPQVFSGKILEEKASFGGTLLEVQTRKGRGQILARRIPPECRAGADFVARLWPGPRGFLNPFSPTLSESLLAQGLRFRLRLKNSRDLECFPRKSRGISALRARLYGFALGLSPEARGLFSALILGEKVFLEEDFRERITRLGLFHFLAVSGFHLGLLYGLIFWATRNLLSRLWSFSGIPVQIPAALAGLFSAIFYAALAGFPPSAERALAMLGLFTLSRIFFRRVSGWELLAGAVVLLLFLKPQEVLSVSFRLSVAAVAGILLAHGLLKGRLPQRRLLAWPLEALALSLGAWAFTLPLVLYYFGEAALLGPLNTLLTFPLWCAILIPGELLCGLLALISPGTATPMAETLGHLAGIFRNLPLPSPVLRPPWPVGLFSLALASLLASLVLFFYQRRSAALFSCGLFLLLSALGWGARERVFYLLVSDIGKANAVAVHLPGNQGVLFDAGARFGNFEAGRYVLRPLLKKLGFPDPKLVLLSHPDLDHTGGLPALKEDYPLRKVLSGAFRPSSWRPLGEIPEALKKPMVLSLERAQIFLLPGRPAPPARLENRESLLSFLEYRGLTVFFPGDADRERLLRLLREGALLPSEVFILPHHGAASGLFAPAWEALKPRVALASARGRKHPHPAVRRWLKVHGIPLYETAREGALTLFVRGDQFLLCPEKRLRKGLPKELLWPYIPYVVSGEYCEAYELHTLRDL</sequence>
<dbReference type="GO" id="GO:0016787">
    <property type="term" value="F:hydrolase activity"/>
    <property type="evidence" value="ECO:0007669"/>
    <property type="project" value="UniProtKB-KW"/>
</dbReference>
<keyword evidence="9" id="KW-1185">Reference proteome</keyword>
<feature type="transmembrane region" description="Helical" evidence="6">
    <location>
        <begin position="60"/>
        <end position="77"/>
    </location>
</feature>
<dbReference type="PANTHER" id="PTHR30619:SF1">
    <property type="entry name" value="RECOMBINATION PROTEIN 2"/>
    <property type="match status" value="1"/>
</dbReference>
<dbReference type="InterPro" id="IPR001279">
    <property type="entry name" value="Metallo-B-lactamas"/>
</dbReference>
<evidence type="ECO:0000256" key="6">
    <source>
        <dbReference type="SAM" id="Phobius"/>
    </source>
</evidence>
<name>A0A6H1WUP1_9BACT</name>
<dbReference type="AlphaFoldDB" id="A0A6H1WUP1"/>
<keyword evidence="2" id="KW-1003">Cell membrane</keyword>
<feature type="transmembrane region" description="Helical" evidence="6">
    <location>
        <begin position="270"/>
        <end position="287"/>
    </location>
</feature>
<dbReference type="SUPFAM" id="SSF56281">
    <property type="entry name" value="Metallo-hydrolase/oxidoreductase"/>
    <property type="match status" value="1"/>
</dbReference>
<comment type="subcellular location">
    <subcellularLocation>
        <location evidence="1">Cell membrane</location>
        <topology evidence="1">Multi-pass membrane protein</topology>
    </subcellularLocation>
</comment>
<evidence type="ECO:0000256" key="2">
    <source>
        <dbReference type="ARBA" id="ARBA00022475"/>
    </source>
</evidence>
<dbReference type="SMART" id="SM00849">
    <property type="entry name" value="Lactamase_B"/>
    <property type="match status" value="1"/>
</dbReference>